<comment type="caution">
    <text evidence="2">The sequence shown here is derived from an EMBL/GenBank/DDBJ whole genome shotgun (WGS) entry which is preliminary data.</text>
</comment>
<gene>
    <name evidence="2" type="ORF">CLOSTMETH_03611</name>
</gene>
<proteinExistence type="predicted"/>
<sequence>MSSHRDKQGDRNQEKRRERNELQPDAVEHHRLSLGFGGAAEGKVYKQVGSHKQPGQAEHCLKSGEIAVRLPRAIFQWTAI</sequence>
<evidence type="ECO:0000313" key="2">
    <source>
        <dbReference type="EMBL" id="EEG28712.1"/>
    </source>
</evidence>
<protein>
    <submittedName>
        <fullName evidence="2">Uncharacterized protein</fullName>
    </submittedName>
</protein>
<reference evidence="2 3" key="1">
    <citation type="submission" date="2009-01" db="EMBL/GenBank/DDBJ databases">
        <authorList>
            <person name="Fulton L."/>
            <person name="Clifton S."/>
            <person name="Fulton B."/>
            <person name="Xu J."/>
            <person name="Minx P."/>
            <person name="Pepin K.H."/>
            <person name="Johnson M."/>
            <person name="Bhonagiri V."/>
            <person name="Nash W.E."/>
            <person name="Mardis E.R."/>
            <person name="Wilson R.K."/>
        </authorList>
    </citation>
    <scope>NUCLEOTIDE SEQUENCE [LARGE SCALE GENOMIC DNA]</scope>
    <source>
        <strain evidence="2 3">DSM 5476</strain>
    </source>
</reference>
<dbReference type="Proteomes" id="UP000003340">
    <property type="component" value="Unassembled WGS sequence"/>
</dbReference>
<feature type="region of interest" description="Disordered" evidence="1">
    <location>
        <begin position="1"/>
        <end position="33"/>
    </location>
</feature>
<dbReference type="AlphaFoldDB" id="C0EIB6"/>
<dbReference type="EMBL" id="ACEC01000126">
    <property type="protein sequence ID" value="EEG28712.1"/>
    <property type="molecule type" value="Genomic_DNA"/>
</dbReference>
<accession>C0EIB6</accession>
<dbReference type="HOGENOM" id="CLU_2583545_0_0_9"/>
<keyword evidence="3" id="KW-1185">Reference proteome</keyword>
<dbReference type="STRING" id="537013.CLOSTMETH_03611"/>
<evidence type="ECO:0000313" key="3">
    <source>
        <dbReference type="Proteomes" id="UP000003340"/>
    </source>
</evidence>
<name>C0EIB6_9FIRM</name>
<evidence type="ECO:0000256" key="1">
    <source>
        <dbReference type="SAM" id="MobiDB-lite"/>
    </source>
</evidence>
<feature type="compositionally biased region" description="Basic and acidic residues" evidence="1">
    <location>
        <begin position="1"/>
        <end position="31"/>
    </location>
</feature>
<organism evidence="2 3">
    <name type="scientific">[Clostridium] methylpentosum DSM 5476</name>
    <dbReference type="NCBI Taxonomy" id="537013"/>
    <lineage>
        <taxon>Bacteria</taxon>
        <taxon>Bacillati</taxon>
        <taxon>Bacillota</taxon>
        <taxon>Clostridia</taxon>
        <taxon>Eubacteriales</taxon>
        <taxon>Oscillospiraceae</taxon>
        <taxon>Oscillospiraceae incertae sedis</taxon>
    </lineage>
</organism>
<reference evidence="2 3" key="2">
    <citation type="submission" date="2009-02" db="EMBL/GenBank/DDBJ databases">
        <title>Draft genome sequence of Clostridium methylpentosum (DSM 5476).</title>
        <authorList>
            <person name="Sudarsanam P."/>
            <person name="Ley R."/>
            <person name="Guruge J."/>
            <person name="Turnbaugh P.J."/>
            <person name="Mahowald M."/>
            <person name="Liep D."/>
            <person name="Gordon J."/>
        </authorList>
    </citation>
    <scope>NUCLEOTIDE SEQUENCE [LARGE SCALE GENOMIC DNA]</scope>
    <source>
        <strain evidence="2 3">DSM 5476</strain>
    </source>
</reference>